<dbReference type="InterPro" id="IPR000873">
    <property type="entry name" value="AMP-dep_synth/lig_dom"/>
</dbReference>
<evidence type="ECO:0000256" key="2">
    <source>
        <dbReference type="ARBA" id="ARBA00022553"/>
    </source>
</evidence>
<comment type="caution">
    <text evidence="4">The sequence shown here is derived from an EMBL/GenBank/DDBJ whole genome shotgun (WGS) entry which is preliminary data.</text>
</comment>
<keyword evidence="1" id="KW-0596">Phosphopantetheine</keyword>
<dbReference type="AlphaFoldDB" id="A0A819QWY6"/>
<feature type="non-terminal residue" evidence="4">
    <location>
        <position position="1"/>
    </location>
</feature>
<dbReference type="GO" id="GO:0005737">
    <property type="term" value="C:cytoplasm"/>
    <property type="evidence" value="ECO:0007669"/>
    <property type="project" value="TreeGrafter"/>
</dbReference>
<feature type="domain" description="Carrier" evidence="3">
    <location>
        <begin position="249"/>
        <end position="327"/>
    </location>
</feature>
<dbReference type="GO" id="GO:0044550">
    <property type="term" value="P:secondary metabolite biosynthetic process"/>
    <property type="evidence" value="ECO:0007669"/>
    <property type="project" value="TreeGrafter"/>
</dbReference>
<dbReference type="Gene3D" id="3.40.50.12780">
    <property type="entry name" value="N-terminal domain of ligase-like"/>
    <property type="match status" value="1"/>
</dbReference>
<evidence type="ECO:0000259" key="3">
    <source>
        <dbReference type="PROSITE" id="PS50075"/>
    </source>
</evidence>
<dbReference type="InterPro" id="IPR009081">
    <property type="entry name" value="PP-bd_ACP"/>
</dbReference>
<keyword evidence="2" id="KW-0597">Phosphoprotein</keyword>
<reference evidence="4" key="1">
    <citation type="submission" date="2021-02" db="EMBL/GenBank/DDBJ databases">
        <authorList>
            <person name="Nowell W R."/>
        </authorList>
    </citation>
    <scope>NUCLEOTIDE SEQUENCE</scope>
</reference>
<dbReference type="GO" id="GO:0003824">
    <property type="term" value="F:catalytic activity"/>
    <property type="evidence" value="ECO:0007669"/>
    <property type="project" value="InterPro"/>
</dbReference>
<dbReference type="GO" id="GO:0031177">
    <property type="term" value="F:phosphopantetheine binding"/>
    <property type="evidence" value="ECO:0007669"/>
    <property type="project" value="TreeGrafter"/>
</dbReference>
<dbReference type="SUPFAM" id="SSF56801">
    <property type="entry name" value="Acetyl-CoA synthetase-like"/>
    <property type="match status" value="1"/>
</dbReference>
<dbReference type="GO" id="GO:0043041">
    <property type="term" value="P:amino acid activation for nonribosomal peptide biosynthetic process"/>
    <property type="evidence" value="ECO:0007669"/>
    <property type="project" value="TreeGrafter"/>
</dbReference>
<organism evidence="4 5">
    <name type="scientific">Adineta steineri</name>
    <dbReference type="NCBI Taxonomy" id="433720"/>
    <lineage>
        <taxon>Eukaryota</taxon>
        <taxon>Metazoa</taxon>
        <taxon>Spiralia</taxon>
        <taxon>Gnathifera</taxon>
        <taxon>Rotifera</taxon>
        <taxon>Eurotatoria</taxon>
        <taxon>Bdelloidea</taxon>
        <taxon>Adinetida</taxon>
        <taxon>Adinetidae</taxon>
        <taxon>Adineta</taxon>
    </lineage>
</organism>
<dbReference type="Pfam" id="PF00501">
    <property type="entry name" value="AMP-binding"/>
    <property type="match status" value="1"/>
</dbReference>
<dbReference type="Pfam" id="PF00668">
    <property type="entry name" value="Condensation"/>
    <property type="match status" value="1"/>
</dbReference>
<dbReference type="Gene3D" id="3.30.559.30">
    <property type="entry name" value="Nonribosomal peptide synthetase, condensation domain"/>
    <property type="match status" value="1"/>
</dbReference>
<dbReference type="InterPro" id="IPR036736">
    <property type="entry name" value="ACP-like_sf"/>
</dbReference>
<dbReference type="Pfam" id="PF00550">
    <property type="entry name" value="PP-binding"/>
    <property type="match status" value="1"/>
</dbReference>
<dbReference type="Gene3D" id="1.10.1200.10">
    <property type="entry name" value="ACP-like"/>
    <property type="match status" value="1"/>
</dbReference>
<evidence type="ECO:0000313" key="5">
    <source>
        <dbReference type="Proteomes" id="UP000663868"/>
    </source>
</evidence>
<evidence type="ECO:0000256" key="1">
    <source>
        <dbReference type="ARBA" id="ARBA00022450"/>
    </source>
</evidence>
<dbReference type="InterPro" id="IPR023213">
    <property type="entry name" value="CAT-like_dom_sf"/>
</dbReference>
<dbReference type="InterPro" id="IPR042099">
    <property type="entry name" value="ANL_N_sf"/>
</dbReference>
<sequence>MHFILKYLRSLCTGGERCSFNLIQLLESTTKNCHIWNLCGPAETTLQSIFHQVNLINDGQSIPLGKPLPNYRCIPQDSFDQPQNVHSDGELLVSGVGIFAGYLNRDDLTAKALVQIDNQLYYRTGDLAQMDNNGLLHYKGRKDHQIKLHGQRIELGEIEQCLLKVPSISASVVMKWNDDHLVAYVQSSDIDHNVLRQHCQSHLPPHMIPSLFIILNKFPLNANSKIDRKRLPPPDFSSIHLTNHNELLLPMNETEIIIHQIWCDVLKQKQISTKTNIFTLGGHSLLIMQLFHRYKTEFHLKPNTLSIADLFQHPTITHHAQLIHQNINITQNKDRDHWYSLHINHALVSYAQERIFLDDQIRFSSTHNNTNMYVIPLIYQISSMNGSISISQLKRAFEFTISKHSILRTALYLDTNGVIMQDASLLSNAFETHTFSVINISNEEHEKNEIVKKILSQSDLFDLSKGHVINCHILRRHHQPNHSIIQNNNDLLTKDDLILFTIHHACFDGTSTPVYIRDLSLAYQSNDPLPIDDNSLQYIDYSIHEHIMDMTLSQQFWLLELNGYDVTRQLSLPVDRQRASTDQRSGLASSAQIDFGGEICASFLNYASSHHLTMFQLGLSIFYVFLFKLTYGDSDLCISAINANRYRHELVNMIGMFVSTLPHRMQLNSHWSFDEVVKYVQEKCLSILGHSHYPLQRILSDLHLTQSNVLFLETMFDFITTSKDIHDLYLNGVNLEQILLEQSAEVAKFDFSM</sequence>
<dbReference type="PROSITE" id="PS50075">
    <property type="entry name" value="CARRIER"/>
    <property type="match status" value="1"/>
</dbReference>
<dbReference type="PANTHER" id="PTHR45527:SF1">
    <property type="entry name" value="FATTY ACID SYNTHASE"/>
    <property type="match status" value="1"/>
</dbReference>
<proteinExistence type="predicted"/>
<dbReference type="InterPro" id="IPR045851">
    <property type="entry name" value="AMP-bd_C_sf"/>
</dbReference>
<protein>
    <recommendedName>
        <fullName evidence="3">Carrier domain-containing protein</fullName>
    </recommendedName>
</protein>
<dbReference type="EMBL" id="CAJOBB010003466">
    <property type="protein sequence ID" value="CAF4042173.1"/>
    <property type="molecule type" value="Genomic_DNA"/>
</dbReference>
<dbReference type="SUPFAM" id="SSF52777">
    <property type="entry name" value="CoA-dependent acyltransferases"/>
    <property type="match status" value="2"/>
</dbReference>
<dbReference type="PANTHER" id="PTHR45527">
    <property type="entry name" value="NONRIBOSOMAL PEPTIDE SYNTHETASE"/>
    <property type="match status" value="1"/>
</dbReference>
<evidence type="ECO:0000313" key="4">
    <source>
        <dbReference type="EMBL" id="CAF4042173.1"/>
    </source>
</evidence>
<dbReference type="Gene3D" id="3.30.559.10">
    <property type="entry name" value="Chloramphenicol acetyltransferase-like domain"/>
    <property type="match status" value="1"/>
</dbReference>
<dbReference type="SUPFAM" id="SSF47336">
    <property type="entry name" value="ACP-like"/>
    <property type="match status" value="1"/>
</dbReference>
<accession>A0A819QWY6</accession>
<dbReference type="Gene3D" id="3.30.300.30">
    <property type="match status" value="1"/>
</dbReference>
<dbReference type="Proteomes" id="UP000663868">
    <property type="component" value="Unassembled WGS sequence"/>
</dbReference>
<gene>
    <name evidence="4" type="ORF">KXQ929_LOCUS30990</name>
</gene>
<dbReference type="InterPro" id="IPR001242">
    <property type="entry name" value="Condensation_dom"/>
</dbReference>
<name>A0A819QWY6_9BILA</name>